<dbReference type="AlphaFoldDB" id="A0A2S5T9W0"/>
<dbReference type="Proteomes" id="UP000238220">
    <property type="component" value="Unassembled WGS sequence"/>
</dbReference>
<evidence type="ECO:0000313" key="2">
    <source>
        <dbReference type="Proteomes" id="UP000238220"/>
    </source>
</evidence>
<dbReference type="EMBL" id="PSNW01000028">
    <property type="protein sequence ID" value="PPE71784.1"/>
    <property type="molecule type" value="Genomic_DNA"/>
</dbReference>
<protein>
    <submittedName>
        <fullName evidence="1">Uncharacterized protein</fullName>
    </submittedName>
</protein>
<reference evidence="1 2" key="1">
    <citation type="submission" date="2018-02" db="EMBL/GenBank/DDBJ databases">
        <title>Genome sequencing of Solimonas sp. HR-BB.</title>
        <authorList>
            <person name="Lee Y."/>
            <person name="Jeon C.O."/>
        </authorList>
    </citation>
    <scope>NUCLEOTIDE SEQUENCE [LARGE SCALE GENOMIC DNA]</scope>
    <source>
        <strain evidence="1 2">HR-BB</strain>
    </source>
</reference>
<keyword evidence="2" id="KW-1185">Reference proteome</keyword>
<gene>
    <name evidence="1" type="ORF">C3942_21825</name>
</gene>
<accession>A0A2S5T9W0</accession>
<comment type="caution">
    <text evidence="1">The sequence shown here is derived from an EMBL/GenBank/DDBJ whole genome shotgun (WGS) entry which is preliminary data.</text>
</comment>
<name>A0A2S5T9W0_9GAMM</name>
<organism evidence="1 2">
    <name type="scientific">Solimonas fluminis</name>
    <dbReference type="NCBI Taxonomy" id="2086571"/>
    <lineage>
        <taxon>Bacteria</taxon>
        <taxon>Pseudomonadati</taxon>
        <taxon>Pseudomonadota</taxon>
        <taxon>Gammaproteobacteria</taxon>
        <taxon>Nevskiales</taxon>
        <taxon>Nevskiaceae</taxon>
        <taxon>Solimonas</taxon>
    </lineage>
</organism>
<evidence type="ECO:0000313" key="1">
    <source>
        <dbReference type="EMBL" id="PPE71784.1"/>
    </source>
</evidence>
<sequence>MVRARLRGNSLGYFNVGADGGRVSVRFNDYHGHEAVGFASITEAKAFYATLGRAIATAEGNRAGCNLCLMPGRGHGLRNNCRGWCADRPREPQHGGCGCIHCS</sequence>
<proteinExistence type="predicted"/>